<proteinExistence type="inferred from homology"/>
<dbReference type="Proteomes" id="UP000321513">
    <property type="component" value="Unassembled WGS sequence"/>
</dbReference>
<comment type="similarity">
    <text evidence="1">Belongs to the ATP-dependent AMP-binding enzyme family.</text>
</comment>
<dbReference type="GO" id="GO:0006631">
    <property type="term" value="P:fatty acid metabolic process"/>
    <property type="evidence" value="ECO:0007669"/>
    <property type="project" value="TreeGrafter"/>
</dbReference>
<protein>
    <submittedName>
        <fullName evidence="3">Fatty-acid--CoA ligase</fullName>
    </submittedName>
</protein>
<comment type="caution">
    <text evidence="3">The sequence shown here is derived from an EMBL/GenBank/DDBJ whole genome shotgun (WGS) entry which is preliminary data.</text>
</comment>
<dbReference type="AlphaFoldDB" id="A0A512B6E6"/>
<evidence type="ECO:0000313" key="3">
    <source>
        <dbReference type="EMBL" id="GEO07541.1"/>
    </source>
</evidence>
<dbReference type="SUPFAM" id="SSF56801">
    <property type="entry name" value="Acetyl-CoA synthetase-like"/>
    <property type="match status" value="1"/>
</dbReference>
<gene>
    <name evidence="3" type="ORF">SAE01_00370</name>
</gene>
<keyword evidence="3" id="KW-0436">Ligase</keyword>
<evidence type="ECO:0000256" key="1">
    <source>
        <dbReference type="ARBA" id="ARBA00006432"/>
    </source>
</evidence>
<dbReference type="Gene3D" id="3.40.50.12780">
    <property type="entry name" value="N-terminal domain of ligase-like"/>
    <property type="match status" value="1"/>
</dbReference>
<organism evidence="3 4">
    <name type="scientific">Segetibacter aerophilus</name>
    <dbReference type="NCBI Taxonomy" id="670293"/>
    <lineage>
        <taxon>Bacteria</taxon>
        <taxon>Pseudomonadati</taxon>
        <taxon>Bacteroidota</taxon>
        <taxon>Chitinophagia</taxon>
        <taxon>Chitinophagales</taxon>
        <taxon>Chitinophagaceae</taxon>
        <taxon>Segetibacter</taxon>
    </lineage>
</organism>
<dbReference type="Gene3D" id="3.30.300.30">
    <property type="match status" value="1"/>
</dbReference>
<keyword evidence="4" id="KW-1185">Reference proteome</keyword>
<dbReference type="PANTHER" id="PTHR43201:SF8">
    <property type="entry name" value="ACYL-COA SYNTHETASE FAMILY MEMBER 3"/>
    <property type="match status" value="1"/>
</dbReference>
<sequence>MQDIPRRAAKKYGDKILFTTDVPCSWKVPGLNDIDSGNNEWSANKIYLTAGYVAALLLQLRVKHGDRIAIFKKNHFDIHVLILSIVRSGGIACPVNGKFDPVHFCAYTSHIGAKILIVDLEAAKRLRNQNADIGNVEKIIIADKQTSNSDFQIPPAWGKKGIQLLWLQQELEKVTAVAPEISREFDDPLYIVHSSGTTGFPKAVVLRNGKQSHAVKGWLCYVHISRTTDKGYLAVPNNHQAVILTFNAMLLLGFRAHWLSAYDHENFDAEKVIKELSAKRYTGFFGFPVTYTQLKEVDLRKYNLSRMRFWGTTADASHEVIMKHFVSVGRAFSMLGLPFKGSVFLDAQGSSEVGTPSVVRYVTRFTKKFKRRIGKPGSTPFGPEIRIITKKGSVAKRGGEPGRLEVKGKTVFDCYWNNSDLTNKAFTDNWFFTGDICRFKKDGHIVQLDREVDVIATANGDVYSLLIEEKIHKHPAVFDACVYGDTRSDGYLLPSIAVAVRKGCLIDNVELKKQLNQLLDSNEQLYNCDILRWQDFPIGVTGKTLKRVFRERSIEKLKLLRQHENNPHRNLSL</sequence>
<dbReference type="InterPro" id="IPR042099">
    <property type="entry name" value="ANL_N_sf"/>
</dbReference>
<dbReference type="PANTHER" id="PTHR43201">
    <property type="entry name" value="ACYL-COA SYNTHETASE"/>
    <property type="match status" value="1"/>
</dbReference>
<dbReference type="Pfam" id="PF00501">
    <property type="entry name" value="AMP-binding"/>
    <property type="match status" value="1"/>
</dbReference>
<evidence type="ECO:0000259" key="2">
    <source>
        <dbReference type="Pfam" id="PF00501"/>
    </source>
</evidence>
<evidence type="ECO:0000313" key="4">
    <source>
        <dbReference type="Proteomes" id="UP000321513"/>
    </source>
</evidence>
<name>A0A512B6E6_9BACT</name>
<dbReference type="EMBL" id="BJYT01000001">
    <property type="protein sequence ID" value="GEO07541.1"/>
    <property type="molecule type" value="Genomic_DNA"/>
</dbReference>
<dbReference type="InterPro" id="IPR000873">
    <property type="entry name" value="AMP-dep_synth/lig_dom"/>
</dbReference>
<dbReference type="InterPro" id="IPR020845">
    <property type="entry name" value="AMP-binding_CS"/>
</dbReference>
<dbReference type="InterPro" id="IPR045851">
    <property type="entry name" value="AMP-bd_C_sf"/>
</dbReference>
<reference evidence="3 4" key="1">
    <citation type="submission" date="2019-07" db="EMBL/GenBank/DDBJ databases">
        <title>Whole genome shotgun sequence of Segetibacter aerophilus NBRC 106135.</title>
        <authorList>
            <person name="Hosoyama A."/>
            <person name="Uohara A."/>
            <person name="Ohji S."/>
            <person name="Ichikawa N."/>
        </authorList>
    </citation>
    <scope>NUCLEOTIDE SEQUENCE [LARGE SCALE GENOMIC DNA]</scope>
    <source>
        <strain evidence="3 4">NBRC 106135</strain>
    </source>
</reference>
<dbReference type="PROSITE" id="PS00455">
    <property type="entry name" value="AMP_BINDING"/>
    <property type="match status" value="1"/>
</dbReference>
<dbReference type="GO" id="GO:0031956">
    <property type="term" value="F:medium-chain fatty acid-CoA ligase activity"/>
    <property type="evidence" value="ECO:0007669"/>
    <property type="project" value="TreeGrafter"/>
</dbReference>
<feature type="domain" description="AMP-dependent synthetase/ligase" evidence="2">
    <location>
        <begin position="20"/>
        <end position="416"/>
    </location>
</feature>
<accession>A0A512B6E6</accession>